<sequence>MFKHFITSEIRSKNKSHALKGLYESLRRSMSSARFISCHDEPYVVPEAFYVPGSSSLPPTFETIVNDLPAGPSAFFISFVLCNDLSCSEHSIVSTDLVG</sequence>
<dbReference type="EMBL" id="BMAW01049610">
    <property type="protein sequence ID" value="GFS71400.1"/>
    <property type="molecule type" value="Genomic_DNA"/>
</dbReference>
<gene>
    <name evidence="1" type="ORF">NPIL_152791</name>
</gene>
<comment type="caution">
    <text evidence="1">The sequence shown here is derived from an EMBL/GenBank/DDBJ whole genome shotgun (WGS) entry which is preliminary data.</text>
</comment>
<organism evidence="1 2">
    <name type="scientific">Nephila pilipes</name>
    <name type="common">Giant wood spider</name>
    <name type="synonym">Nephila maculata</name>
    <dbReference type="NCBI Taxonomy" id="299642"/>
    <lineage>
        <taxon>Eukaryota</taxon>
        <taxon>Metazoa</taxon>
        <taxon>Ecdysozoa</taxon>
        <taxon>Arthropoda</taxon>
        <taxon>Chelicerata</taxon>
        <taxon>Arachnida</taxon>
        <taxon>Araneae</taxon>
        <taxon>Araneomorphae</taxon>
        <taxon>Entelegynae</taxon>
        <taxon>Araneoidea</taxon>
        <taxon>Nephilidae</taxon>
        <taxon>Nephila</taxon>
    </lineage>
</organism>
<evidence type="ECO:0000313" key="2">
    <source>
        <dbReference type="Proteomes" id="UP000887013"/>
    </source>
</evidence>
<accession>A0A8X6MPQ5</accession>
<dbReference type="AlphaFoldDB" id="A0A8X6MPQ5"/>
<proteinExistence type="predicted"/>
<dbReference type="Proteomes" id="UP000887013">
    <property type="component" value="Unassembled WGS sequence"/>
</dbReference>
<protein>
    <submittedName>
        <fullName evidence="1">Uncharacterized protein</fullName>
    </submittedName>
</protein>
<keyword evidence="2" id="KW-1185">Reference proteome</keyword>
<evidence type="ECO:0000313" key="1">
    <source>
        <dbReference type="EMBL" id="GFS71400.1"/>
    </source>
</evidence>
<reference evidence="1" key="1">
    <citation type="submission" date="2020-08" db="EMBL/GenBank/DDBJ databases">
        <title>Multicomponent nature underlies the extraordinary mechanical properties of spider dragline silk.</title>
        <authorList>
            <person name="Kono N."/>
            <person name="Nakamura H."/>
            <person name="Mori M."/>
            <person name="Yoshida Y."/>
            <person name="Ohtoshi R."/>
            <person name="Malay A.D."/>
            <person name="Moran D.A.P."/>
            <person name="Tomita M."/>
            <person name="Numata K."/>
            <person name="Arakawa K."/>
        </authorList>
    </citation>
    <scope>NUCLEOTIDE SEQUENCE</scope>
</reference>
<name>A0A8X6MPQ5_NEPPI</name>